<dbReference type="Proteomes" id="UP001205609">
    <property type="component" value="Unassembled WGS sequence"/>
</dbReference>
<accession>A0ABT2F2H9</accession>
<sequence>MTEFKLTIQKLLDSNVSGYQIHKDTGISQARISDLRRGIRQLGGISLDTAEKLYNYQRQLEQNTTPPGE</sequence>
<keyword evidence="2" id="KW-1185">Reference proteome</keyword>
<protein>
    <submittedName>
        <fullName evidence="1">Helix-turn-helix transcriptional regulator</fullName>
    </submittedName>
</protein>
<reference evidence="1 2" key="1">
    <citation type="journal article" date="2023" name="Int. J. Syst. Evol. Microbiol.">
        <title>Streptococcus sciuri sp. nov., Staphylococcus marylandisciuri sp. nov. and Staphylococcus americanisciuri sp. nov., isolated from faeces of eastern grey squirrel (Sciurus carolinensis).</title>
        <authorList>
            <person name="Volokhov D.V."/>
            <person name="Zagorodnyaya T.A."/>
            <person name="Furtak V.A."/>
            <person name="Nattanmai G."/>
            <person name="Randall L."/>
            <person name="Jose S."/>
            <person name="Gao Y."/>
            <person name="Eisenberg T."/>
            <person name="Delmonte P."/>
            <person name="Blom J."/>
            <person name="Mitchell K.K."/>
        </authorList>
    </citation>
    <scope>NUCLEOTIDE SEQUENCE [LARGE SCALE GENOMIC DNA]</scope>
    <source>
        <strain evidence="1 2">GRT3</strain>
    </source>
</reference>
<evidence type="ECO:0000313" key="2">
    <source>
        <dbReference type="Proteomes" id="UP001205609"/>
    </source>
</evidence>
<organism evidence="1 2">
    <name type="scientific">Staphylococcus americanisciuri</name>
    <dbReference type="NCBI Taxonomy" id="2973940"/>
    <lineage>
        <taxon>Bacteria</taxon>
        <taxon>Bacillati</taxon>
        <taxon>Bacillota</taxon>
        <taxon>Bacilli</taxon>
        <taxon>Bacillales</taxon>
        <taxon>Staphylococcaceae</taxon>
        <taxon>Staphylococcus</taxon>
    </lineage>
</organism>
<evidence type="ECO:0000313" key="1">
    <source>
        <dbReference type="EMBL" id="MCS4486654.1"/>
    </source>
</evidence>
<comment type="caution">
    <text evidence="1">The sequence shown here is derived from an EMBL/GenBank/DDBJ whole genome shotgun (WGS) entry which is preliminary data.</text>
</comment>
<gene>
    <name evidence="1" type="ORF">NXS11_07055</name>
</gene>
<dbReference type="RefSeq" id="WP_259200124.1">
    <property type="nucleotide sequence ID" value="NZ_JANUXY010000006.1"/>
</dbReference>
<proteinExistence type="predicted"/>
<dbReference type="EMBL" id="JANUXY010000006">
    <property type="protein sequence ID" value="MCS4486654.1"/>
    <property type="molecule type" value="Genomic_DNA"/>
</dbReference>
<name>A0ABT2F2H9_9STAP</name>